<feature type="transmembrane region" description="Helical" evidence="8">
    <location>
        <begin position="548"/>
        <end position="572"/>
    </location>
</feature>
<dbReference type="InterPro" id="IPR014710">
    <property type="entry name" value="RmlC-like_jellyroll"/>
</dbReference>
<feature type="transmembrane region" description="Helical" evidence="8">
    <location>
        <begin position="457"/>
        <end position="476"/>
    </location>
</feature>
<dbReference type="OrthoDB" id="421226at2759"/>
<evidence type="ECO:0000256" key="3">
    <source>
        <dbReference type="ARBA" id="ARBA00022692"/>
    </source>
</evidence>
<dbReference type="Pfam" id="PF00168">
    <property type="entry name" value="C2"/>
    <property type="match status" value="1"/>
</dbReference>
<organism evidence="11 12">
    <name type="scientific">Chrysochromulina tobinii</name>
    <dbReference type="NCBI Taxonomy" id="1460289"/>
    <lineage>
        <taxon>Eukaryota</taxon>
        <taxon>Haptista</taxon>
        <taxon>Haptophyta</taxon>
        <taxon>Prymnesiophyceae</taxon>
        <taxon>Prymnesiales</taxon>
        <taxon>Chrysochromulinaceae</taxon>
        <taxon>Chrysochromulina</taxon>
    </lineage>
</organism>
<keyword evidence="2" id="KW-0813">Transport</keyword>
<evidence type="ECO:0000259" key="10">
    <source>
        <dbReference type="PROSITE" id="PS50042"/>
    </source>
</evidence>
<dbReference type="PANTHER" id="PTHR10217:SF435">
    <property type="entry name" value="POTASSIUM VOLTAGE-GATED CHANNEL PROTEIN EAG"/>
    <property type="match status" value="1"/>
</dbReference>
<feature type="region of interest" description="Disordered" evidence="7">
    <location>
        <begin position="1017"/>
        <end position="1079"/>
    </location>
</feature>
<feature type="region of interest" description="Disordered" evidence="7">
    <location>
        <begin position="71"/>
        <end position="95"/>
    </location>
</feature>
<comment type="caution">
    <text evidence="11">The sequence shown here is derived from an EMBL/GenBank/DDBJ whole genome shotgun (WGS) entry which is preliminary data.</text>
</comment>
<protein>
    <submittedName>
        <fullName evidence="11">Potassium voltage-gated channel subfamily h member 7</fullName>
    </submittedName>
</protein>
<accession>A0A0M0JEX0</accession>
<evidence type="ECO:0000256" key="5">
    <source>
        <dbReference type="ARBA" id="ARBA00023065"/>
    </source>
</evidence>
<evidence type="ECO:0000313" key="12">
    <source>
        <dbReference type="Proteomes" id="UP000037460"/>
    </source>
</evidence>
<proteinExistence type="predicted"/>
<dbReference type="CDD" id="cd00030">
    <property type="entry name" value="C2"/>
    <property type="match status" value="1"/>
</dbReference>
<sequence>MACVWFELSFAAKPEAFPELINAVDMRMKLGQWKLADTLYRRLLRMELTKEERDAVYRHLGEAISLMDGIIATLPPPPPPNTPPSRAKANPGSQGARAAAEAELSILLAAPAMFERAQSKRRLGRVEEEPSDDPGREWELIEGDQDVNAMLKDVRGRIDEYFVKNARNEPTMADFGAEGTLYVQLISATGLVAADSNGLSDPYCKLDLGGQRQRSRKLYETLDPVWHNEIFTFAGVLGQVVNEPLKVSVWDFDLSSVDDMLGEAEIELADHAYCNGIRREIISSLEPQGEVRIQVWWEPEGEEDRLKQGGQRRGGRGPNKAPSFMARLKAFLLERVIPEKFQTLRGCCGVICFPVLHPESRFCSTWNVVLAFFILYCALAVPLEIAFESDMVRAFCTRPEDPFGPQIYRQECNSFQLWFWLNFLVDVWFMIDITINFRTGYMHEGHFVNDDWPVMKAYLTGAFGLDVAGTIPLGIIQMLTNPDNPFGDEQITQMKMAADEAAGGTGGDSAQSARMLRLMRMAKLTKLARMRKLAKVLESFEEYLNPSVLAVFKLVFILLFCCHLFGCLWWMISDLEIAEELDGASSYSWMNTPYYAIESSGKNEWHPPHWLKNEASVTMKYMHAFFWGAGMITSLGERHVNPVTVVELIVTCAIMFFALMLNAFVISSLNQALASMNAKAELTGKQIAAIKSYLTIKQVPKVLRGRILEYYHYVLGSSAALEDMNLFESMPAALTTQLSLTTNKRLALSCTFFHKVSNEALVSLLRGFEAAVFIPAQRVAKQGMALKNVYFINRGIVKISTHDGTERTISNNENCGLDDYWTGSISNERPQCSGTADAITYCDIMCLEVKLMDKALERDKAYLRNVKEARRAAAAAQAAAKVAAMRRKSSQGGKKGPKVKSKKVPSSWFGSGSGAGTKGAFPTLKTLIKLKKHREANLPEPMLPPKHPRGSYDEILAMSRDLAQVLREMDKQTPPMVHYKLREVCGNDVGAAPSALKIRRREDGADEDYVAEAAASAREMSTCDSARSRPGKVSARSVSMRDSGGIALSDRKSGTSFPGGGGGGSASGSLTTPGPTDGVVQRLFEVPTSEAQRPPVGVAAAPNSLDVIC</sequence>
<dbReference type="Gene3D" id="2.60.40.150">
    <property type="entry name" value="C2 domain"/>
    <property type="match status" value="1"/>
</dbReference>
<dbReference type="GO" id="GO:0005249">
    <property type="term" value="F:voltage-gated potassium channel activity"/>
    <property type="evidence" value="ECO:0007669"/>
    <property type="project" value="TreeGrafter"/>
</dbReference>
<keyword evidence="6 8" id="KW-0472">Membrane</keyword>
<dbReference type="Gene3D" id="1.10.287.630">
    <property type="entry name" value="Helix hairpin bin"/>
    <property type="match status" value="1"/>
</dbReference>
<dbReference type="GO" id="GO:0042391">
    <property type="term" value="P:regulation of membrane potential"/>
    <property type="evidence" value="ECO:0007669"/>
    <property type="project" value="TreeGrafter"/>
</dbReference>
<evidence type="ECO:0000256" key="7">
    <source>
        <dbReference type="SAM" id="MobiDB-lite"/>
    </source>
</evidence>
<evidence type="ECO:0000256" key="2">
    <source>
        <dbReference type="ARBA" id="ARBA00022448"/>
    </source>
</evidence>
<dbReference type="SUPFAM" id="SSF51206">
    <property type="entry name" value="cAMP-binding domain-like"/>
    <property type="match status" value="1"/>
</dbReference>
<dbReference type="PROSITE" id="PS50004">
    <property type="entry name" value="C2"/>
    <property type="match status" value="1"/>
</dbReference>
<feature type="compositionally biased region" description="Pro residues" evidence="7">
    <location>
        <begin position="74"/>
        <end position="83"/>
    </location>
</feature>
<dbReference type="SUPFAM" id="SSF81324">
    <property type="entry name" value="Voltage-gated potassium channels"/>
    <property type="match status" value="1"/>
</dbReference>
<name>A0A0M0JEX0_9EUKA</name>
<feature type="transmembrane region" description="Helical" evidence="8">
    <location>
        <begin position="648"/>
        <end position="669"/>
    </location>
</feature>
<feature type="domain" description="Cyclic nucleotide-binding" evidence="10">
    <location>
        <begin position="752"/>
        <end position="799"/>
    </location>
</feature>
<dbReference type="AlphaFoldDB" id="A0A0M0JEX0"/>
<evidence type="ECO:0000256" key="6">
    <source>
        <dbReference type="ARBA" id="ARBA00023136"/>
    </source>
</evidence>
<evidence type="ECO:0000256" key="1">
    <source>
        <dbReference type="ARBA" id="ARBA00004141"/>
    </source>
</evidence>
<gene>
    <name evidence="11" type="ORF">Ctob_003820</name>
</gene>
<evidence type="ECO:0000313" key="11">
    <source>
        <dbReference type="EMBL" id="KOO25141.1"/>
    </source>
</evidence>
<feature type="domain" description="C2" evidence="9">
    <location>
        <begin position="166"/>
        <end position="281"/>
    </location>
</feature>
<feature type="compositionally biased region" description="Basic residues" evidence="7">
    <location>
        <begin position="886"/>
        <end position="903"/>
    </location>
</feature>
<dbReference type="Gene3D" id="1.10.287.70">
    <property type="match status" value="1"/>
</dbReference>
<feature type="region of interest" description="Disordered" evidence="7">
    <location>
        <begin position="302"/>
        <end position="321"/>
    </location>
</feature>
<dbReference type="GO" id="GO:0005886">
    <property type="term" value="C:plasma membrane"/>
    <property type="evidence" value="ECO:0007669"/>
    <property type="project" value="TreeGrafter"/>
</dbReference>
<feature type="transmembrane region" description="Helical" evidence="8">
    <location>
        <begin position="417"/>
        <end position="437"/>
    </location>
</feature>
<dbReference type="InterPro" id="IPR005821">
    <property type="entry name" value="Ion_trans_dom"/>
</dbReference>
<evidence type="ECO:0000259" key="9">
    <source>
        <dbReference type="PROSITE" id="PS50004"/>
    </source>
</evidence>
<feature type="compositionally biased region" description="Gly residues" evidence="7">
    <location>
        <begin position="1057"/>
        <end position="1066"/>
    </location>
</feature>
<dbReference type="InterPro" id="IPR050818">
    <property type="entry name" value="KCNH_animal-type"/>
</dbReference>
<keyword evidence="4 8" id="KW-1133">Transmembrane helix</keyword>
<dbReference type="EMBL" id="JWZX01003015">
    <property type="protein sequence ID" value="KOO25141.1"/>
    <property type="molecule type" value="Genomic_DNA"/>
</dbReference>
<evidence type="ECO:0000256" key="4">
    <source>
        <dbReference type="ARBA" id="ARBA00022989"/>
    </source>
</evidence>
<dbReference type="InterPro" id="IPR018490">
    <property type="entry name" value="cNMP-bd_dom_sf"/>
</dbReference>
<dbReference type="SMART" id="SM00239">
    <property type="entry name" value="C2"/>
    <property type="match status" value="1"/>
</dbReference>
<dbReference type="PANTHER" id="PTHR10217">
    <property type="entry name" value="VOLTAGE AND LIGAND GATED POTASSIUM CHANNEL"/>
    <property type="match status" value="1"/>
</dbReference>
<dbReference type="PROSITE" id="PS50042">
    <property type="entry name" value="CNMP_BINDING_3"/>
    <property type="match status" value="1"/>
</dbReference>
<feature type="compositionally biased region" description="Low complexity" evidence="7">
    <location>
        <begin position="1067"/>
        <end position="1076"/>
    </location>
</feature>
<dbReference type="InterPro" id="IPR000008">
    <property type="entry name" value="C2_dom"/>
</dbReference>
<dbReference type="InterPro" id="IPR035892">
    <property type="entry name" value="C2_domain_sf"/>
</dbReference>
<dbReference type="Pfam" id="PF00520">
    <property type="entry name" value="Ion_trans"/>
    <property type="match status" value="1"/>
</dbReference>
<dbReference type="InterPro" id="IPR000595">
    <property type="entry name" value="cNMP-bd_dom"/>
</dbReference>
<comment type="subcellular location">
    <subcellularLocation>
        <location evidence="1">Membrane</location>
        <topology evidence="1">Multi-pass membrane protein</topology>
    </subcellularLocation>
</comment>
<dbReference type="Proteomes" id="UP000037460">
    <property type="component" value="Unassembled WGS sequence"/>
</dbReference>
<reference evidence="12" key="1">
    <citation type="journal article" date="2015" name="PLoS Genet.">
        <title>Genome Sequence and Transcriptome Analyses of Chrysochromulina tobin: Metabolic Tools for Enhanced Algal Fitness in the Prominent Order Prymnesiales (Haptophyceae).</title>
        <authorList>
            <person name="Hovde B.T."/>
            <person name="Deodato C.R."/>
            <person name="Hunsperger H.M."/>
            <person name="Ryken S.A."/>
            <person name="Yost W."/>
            <person name="Jha R.K."/>
            <person name="Patterson J."/>
            <person name="Monnat R.J. Jr."/>
            <person name="Barlow S.B."/>
            <person name="Starkenburg S.R."/>
            <person name="Cattolico R.A."/>
        </authorList>
    </citation>
    <scope>NUCLEOTIDE SEQUENCE</scope>
    <source>
        <strain evidence="12">CCMP291</strain>
    </source>
</reference>
<keyword evidence="12" id="KW-1185">Reference proteome</keyword>
<feature type="transmembrane region" description="Helical" evidence="8">
    <location>
        <begin position="366"/>
        <end position="387"/>
    </location>
</feature>
<keyword evidence="3 8" id="KW-0812">Transmembrane</keyword>
<dbReference type="SUPFAM" id="SSF49562">
    <property type="entry name" value="C2 domain (Calcium/lipid-binding domain, CaLB)"/>
    <property type="match status" value="1"/>
</dbReference>
<feature type="region of interest" description="Disordered" evidence="7">
    <location>
        <begin position="886"/>
        <end position="910"/>
    </location>
</feature>
<evidence type="ECO:0000256" key="8">
    <source>
        <dbReference type="SAM" id="Phobius"/>
    </source>
</evidence>
<dbReference type="Gene3D" id="2.60.120.10">
    <property type="entry name" value="Jelly Rolls"/>
    <property type="match status" value="1"/>
</dbReference>
<keyword evidence="5" id="KW-0406">Ion transport</keyword>